<feature type="transmembrane region" description="Helical" evidence="7">
    <location>
        <begin position="25"/>
        <end position="46"/>
    </location>
</feature>
<dbReference type="AlphaFoldDB" id="A0A9X2RZ48"/>
<dbReference type="InterPro" id="IPR051393">
    <property type="entry name" value="ABC_transporter_permease"/>
</dbReference>
<keyword evidence="10" id="KW-1185">Reference proteome</keyword>
<proteinExistence type="inferred from homology"/>
<comment type="caution">
    <text evidence="9">The sequence shown here is derived from an EMBL/GenBank/DDBJ whole genome shotgun (WGS) entry which is preliminary data.</text>
</comment>
<keyword evidence="4 7" id="KW-0812">Transmembrane</keyword>
<evidence type="ECO:0000256" key="2">
    <source>
        <dbReference type="ARBA" id="ARBA00022448"/>
    </source>
</evidence>
<dbReference type="PANTHER" id="PTHR30193:SF37">
    <property type="entry name" value="INNER MEMBRANE ABC TRANSPORTER PERMEASE PROTEIN YCJO"/>
    <property type="match status" value="1"/>
</dbReference>
<name>A0A9X2RZ48_STRMQ</name>
<dbReference type="EMBL" id="JANIIC010000102">
    <property type="protein sequence ID" value="MCQ8836052.1"/>
    <property type="molecule type" value="Genomic_DNA"/>
</dbReference>
<dbReference type="InterPro" id="IPR035906">
    <property type="entry name" value="MetI-like_sf"/>
</dbReference>
<dbReference type="GO" id="GO:0005886">
    <property type="term" value="C:plasma membrane"/>
    <property type="evidence" value="ECO:0007669"/>
    <property type="project" value="UniProtKB-SubCell"/>
</dbReference>
<evidence type="ECO:0000256" key="4">
    <source>
        <dbReference type="ARBA" id="ARBA00022692"/>
    </source>
</evidence>
<dbReference type="Proteomes" id="UP001142400">
    <property type="component" value="Unassembled WGS sequence"/>
</dbReference>
<accession>A0A9X2RZ48</accession>
<dbReference type="CDD" id="cd06261">
    <property type="entry name" value="TM_PBP2"/>
    <property type="match status" value="1"/>
</dbReference>
<comment type="similarity">
    <text evidence="7">Belongs to the binding-protein-dependent transport system permease family.</text>
</comment>
<evidence type="ECO:0000259" key="8">
    <source>
        <dbReference type="PROSITE" id="PS50928"/>
    </source>
</evidence>
<evidence type="ECO:0000256" key="5">
    <source>
        <dbReference type="ARBA" id="ARBA00022989"/>
    </source>
</evidence>
<evidence type="ECO:0000256" key="3">
    <source>
        <dbReference type="ARBA" id="ARBA00022475"/>
    </source>
</evidence>
<feature type="transmembrane region" description="Helical" evidence="7">
    <location>
        <begin position="275"/>
        <end position="300"/>
    </location>
</feature>
<evidence type="ECO:0000256" key="1">
    <source>
        <dbReference type="ARBA" id="ARBA00004651"/>
    </source>
</evidence>
<dbReference type="PROSITE" id="PS50928">
    <property type="entry name" value="ABC_TM1"/>
    <property type="match status" value="1"/>
</dbReference>
<keyword evidence="6 7" id="KW-0472">Membrane</keyword>
<evidence type="ECO:0000313" key="10">
    <source>
        <dbReference type="Proteomes" id="UP001142400"/>
    </source>
</evidence>
<protein>
    <submittedName>
        <fullName evidence="9">Sugar ABC transporter permease</fullName>
    </submittedName>
</protein>
<feature type="transmembrane region" description="Helical" evidence="7">
    <location>
        <begin position="224"/>
        <end position="249"/>
    </location>
</feature>
<dbReference type="Gene3D" id="1.10.3720.10">
    <property type="entry name" value="MetI-like"/>
    <property type="match status" value="1"/>
</dbReference>
<dbReference type="RefSeq" id="WP_257636132.1">
    <property type="nucleotide sequence ID" value="NZ_JANIIC010000102.1"/>
</dbReference>
<dbReference type="InterPro" id="IPR000515">
    <property type="entry name" value="MetI-like"/>
</dbReference>
<feature type="domain" description="ABC transmembrane type-1" evidence="8">
    <location>
        <begin position="83"/>
        <end position="296"/>
    </location>
</feature>
<dbReference type="GO" id="GO:0055085">
    <property type="term" value="P:transmembrane transport"/>
    <property type="evidence" value="ECO:0007669"/>
    <property type="project" value="InterPro"/>
</dbReference>
<feature type="transmembrane region" description="Helical" evidence="7">
    <location>
        <begin position="120"/>
        <end position="140"/>
    </location>
</feature>
<evidence type="ECO:0000256" key="7">
    <source>
        <dbReference type="RuleBase" id="RU363032"/>
    </source>
</evidence>
<reference evidence="9" key="1">
    <citation type="submission" date="2022-06" db="EMBL/GenBank/DDBJ databases">
        <title>WGS of actinobacteria.</title>
        <authorList>
            <person name="Thawai C."/>
        </authorList>
    </citation>
    <scope>NUCLEOTIDE SEQUENCE</scope>
    <source>
        <strain evidence="9">DSM 42010</strain>
    </source>
</reference>
<feature type="transmembrane region" description="Helical" evidence="7">
    <location>
        <begin position="83"/>
        <end position="108"/>
    </location>
</feature>
<dbReference type="PANTHER" id="PTHR30193">
    <property type="entry name" value="ABC TRANSPORTER PERMEASE PROTEIN"/>
    <property type="match status" value="1"/>
</dbReference>
<keyword evidence="2 7" id="KW-0813">Transport</keyword>
<evidence type="ECO:0000256" key="6">
    <source>
        <dbReference type="ARBA" id="ARBA00023136"/>
    </source>
</evidence>
<evidence type="ECO:0000313" key="9">
    <source>
        <dbReference type="EMBL" id="MCQ8836052.1"/>
    </source>
</evidence>
<keyword evidence="3" id="KW-1003">Cell membrane</keyword>
<dbReference type="Pfam" id="PF00528">
    <property type="entry name" value="BPD_transp_1"/>
    <property type="match status" value="1"/>
</dbReference>
<comment type="subcellular location">
    <subcellularLocation>
        <location evidence="1 7">Cell membrane</location>
        <topology evidence="1 7">Multi-pass membrane protein</topology>
    </subcellularLocation>
</comment>
<organism evidence="9 10">
    <name type="scientific">Streptomyces malaysiensis subsp. samsunensis</name>
    <dbReference type="NCBI Taxonomy" id="459658"/>
    <lineage>
        <taxon>Bacteria</taxon>
        <taxon>Bacillati</taxon>
        <taxon>Actinomycetota</taxon>
        <taxon>Actinomycetes</taxon>
        <taxon>Kitasatosporales</taxon>
        <taxon>Streptomycetaceae</taxon>
        <taxon>Streptomyces</taxon>
        <taxon>Streptomyces violaceusniger group</taxon>
    </lineage>
</organism>
<keyword evidence="5 7" id="KW-1133">Transmembrane helix</keyword>
<dbReference type="SUPFAM" id="SSF161098">
    <property type="entry name" value="MetI-like"/>
    <property type="match status" value="1"/>
</dbReference>
<gene>
    <name evidence="9" type="ORF">NQU54_45315</name>
</gene>
<sequence>MTAQEIPPVAARATARSPRRNTQKFPILILAPALVLMALLIAYPVAESVHISLGSWDGIGAVTYRGLANYRRLINDSLVRQSIVTSLVFFAGTVVFTVVIATLLANAINRKVPGARVFKTIWFLPVIVPVSVAGVFWSNSFQPSTGVVNTVLGSLGLGDGHAWLASPTTALVVTIFVAVWTQTGYAMLILLGAMDTISPEVHEAATLDGVSEAGRLLRITLPNIVPMLGTVTTLMSVFSFNAFGIIYAMTRGGPGNATSILPVLVYKESFVDQDYGYGSATAVVTTLIVSVIGFLVLQLFRQQRLDAR</sequence>